<dbReference type="SMART" id="SM00547">
    <property type="entry name" value="ZnF_RBZ"/>
    <property type="match status" value="3"/>
</dbReference>
<evidence type="ECO:0000256" key="3">
    <source>
        <dbReference type="ARBA" id="ARBA00022833"/>
    </source>
</evidence>
<reference evidence="7 8" key="1">
    <citation type="journal article" date="2018" name="BMC Genomics">
        <title>Genomic comparison of Trypanosoma conorhini and Trypanosoma rangeli to Trypanosoma cruzi strains of high and low virulence.</title>
        <authorList>
            <person name="Bradwell K.R."/>
            <person name="Koparde V.N."/>
            <person name="Matveyev A.V."/>
            <person name="Serrano M.G."/>
            <person name="Alves J.M."/>
            <person name="Parikh H."/>
            <person name="Huang B."/>
            <person name="Lee V."/>
            <person name="Espinosa-Alvarez O."/>
            <person name="Ortiz P.A."/>
            <person name="Costa-Martins A.G."/>
            <person name="Teixeira M.M."/>
            <person name="Buck G.A."/>
        </authorList>
    </citation>
    <scope>NUCLEOTIDE SEQUENCE [LARGE SCALE GENOMIC DNA]</scope>
    <source>
        <strain evidence="7 8">025E</strain>
    </source>
</reference>
<dbReference type="EMBL" id="MKKU01000400">
    <property type="protein sequence ID" value="RNF13554.1"/>
    <property type="molecule type" value="Genomic_DNA"/>
</dbReference>
<dbReference type="RefSeq" id="XP_029226852.1">
    <property type="nucleotide sequence ID" value="XM_029373031.1"/>
</dbReference>
<dbReference type="GO" id="GO:0008237">
    <property type="term" value="F:metallopeptidase activity"/>
    <property type="evidence" value="ECO:0007669"/>
    <property type="project" value="TreeGrafter"/>
</dbReference>
<dbReference type="GeneID" id="40319754"/>
<feature type="domain" description="WLM" evidence="6">
    <location>
        <begin position="2"/>
        <end position="180"/>
    </location>
</feature>
<dbReference type="InterPro" id="IPR013536">
    <property type="entry name" value="WLM_dom"/>
</dbReference>
<dbReference type="GO" id="GO:0006281">
    <property type="term" value="P:DNA repair"/>
    <property type="evidence" value="ECO:0007669"/>
    <property type="project" value="TreeGrafter"/>
</dbReference>
<dbReference type="Gene3D" id="4.10.1060.10">
    <property type="entry name" value="Zinc finger, RanBP2-type"/>
    <property type="match status" value="1"/>
</dbReference>
<organism evidence="7 8">
    <name type="scientific">Trypanosoma conorhini</name>
    <dbReference type="NCBI Taxonomy" id="83891"/>
    <lineage>
        <taxon>Eukaryota</taxon>
        <taxon>Discoba</taxon>
        <taxon>Euglenozoa</taxon>
        <taxon>Kinetoplastea</taxon>
        <taxon>Metakinetoplastina</taxon>
        <taxon>Trypanosomatida</taxon>
        <taxon>Trypanosomatidae</taxon>
        <taxon>Trypanosoma</taxon>
    </lineage>
</organism>
<evidence type="ECO:0000313" key="7">
    <source>
        <dbReference type="EMBL" id="RNF13554.1"/>
    </source>
</evidence>
<dbReference type="PROSITE" id="PS51397">
    <property type="entry name" value="WLM"/>
    <property type="match status" value="2"/>
</dbReference>
<dbReference type="InterPro" id="IPR001876">
    <property type="entry name" value="Znf_RanBP2"/>
</dbReference>
<evidence type="ECO:0000259" key="6">
    <source>
        <dbReference type="PROSITE" id="PS51397"/>
    </source>
</evidence>
<protein>
    <submittedName>
        <fullName evidence="7">Uncharacterized protein</fullName>
    </submittedName>
</protein>
<gene>
    <name evidence="7" type="ORF">Tco025E_06143</name>
</gene>
<evidence type="ECO:0000256" key="2">
    <source>
        <dbReference type="ARBA" id="ARBA00022771"/>
    </source>
</evidence>
<keyword evidence="2 4" id="KW-0863">Zinc-finger</keyword>
<feature type="domain" description="RanBP2-type" evidence="5">
    <location>
        <begin position="232"/>
        <end position="264"/>
    </location>
</feature>
<evidence type="ECO:0000256" key="1">
    <source>
        <dbReference type="ARBA" id="ARBA00022723"/>
    </source>
</evidence>
<proteinExistence type="predicted"/>
<keyword evidence="1" id="KW-0479">Metal-binding</keyword>
<evidence type="ECO:0000313" key="8">
    <source>
        <dbReference type="Proteomes" id="UP000284403"/>
    </source>
</evidence>
<dbReference type="InterPro" id="IPR053000">
    <property type="entry name" value="WSS1-like_metalloprotease"/>
</dbReference>
<dbReference type="Proteomes" id="UP000284403">
    <property type="component" value="Unassembled WGS sequence"/>
</dbReference>
<dbReference type="Pfam" id="PF08325">
    <property type="entry name" value="WLM"/>
    <property type="match status" value="2"/>
</dbReference>
<dbReference type="GO" id="GO:0008270">
    <property type="term" value="F:zinc ion binding"/>
    <property type="evidence" value="ECO:0007669"/>
    <property type="project" value="UniProtKB-KW"/>
</dbReference>
<dbReference type="PANTHER" id="PTHR46622">
    <property type="entry name" value="DNA-DEPENDENT METALLOPROTEASE WSS1"/>
    <property type="match status" value="1"/>
</dbReference>
<comment type="caution">
    <text evidence="7">The sequence shown here is derived from an EMBL/GenBank/DDBJ whole genome shotgun (WGS) entry which is preliminary data.</text>
</comment>
<name>A0A422P7A1_9TRYP</name>
<dbReference type="GO" id="GO:0005634">
    <property type="term" value="C:nucleus"/>
    <property type="evidence" value="ECO:0007669"/>
    <property type="project" value="TreeGrafter"/>
</dbReference>
<evidence type="ECO:0000259" key="5">
    <source>
        <dbReference type="PROSITE" id="PS50199"/>
    </source>
</evidence>
<accession>A0A422P7A1</accession>
<keyword evidence="3" id="KW-0862">Zinc</keyword>
<dbReference type="PANTHER" id="PTHR46622:SF1">
    <property type="entry name" value="DNA-DEPENDENT METALLOPROTEASE WSS1"/>
    <property type="match status" value="1"/>
</dbReference>
<dbReference type="PROSITE" id="PS50199">
    <property type="entry name" value="ZF_RANBP2_2"/>
    <property type="match status" value="1"/>
</dbReference>
<dbReference type="AlphaFoldDB" id="A0A422P7A1"/>
<evidence type="ECO:0000256" key="4">
    <source>
        <dbReference type="PROSITE-ProRule" id="PRU00322"/>
    </source>
</evidence>
<dbReference type="PROSITE" id="PS01358">
    <property type="entry name" value="ZF_RANBP2_1"/>
    <property type="match status" value="1"/>
</dbReference>
<sequence length="537" mass="59754">MARPADNPQKYNTIGVATTLGWAKDDDAREYMQLLLMRAHPILLAHKWKIKHLKEFYPRSARLLGLNVNKGDEVCVRFRAPGAKTTFLPFSEVLCTLLHEIAHCQYSRHDKYFWGLYAQLVVECERLELGMASGKNERTAGRTFRFTGVHRLGGSGPSPRPACPSSLRQLLAEAAQRRLEQTRWGEGDGCGRDDAAMSSTPPSQGGWPCPRCGNVNLSTLTVCDFCSDAVDRNGGEQGWDCARCSFHNYCSLQRCEACNCARLALPGLARFAVQHIRPLATSTVDLSAYSFLGRLADYLDPILREKEWQVICLHEFSPTTTSVMSRGEVVEPGRAVVRVRLRSPCRASELLPVACVCTAVLHQLAHLTEGQHGVAFLEAWVALLHRCLRTEAAQAEEAVVSGENRESMLQFTRQLERILKYEKDDVKKPLAGSKMQCLFADCGNAVKRERSSEGIAVKSECRQDGVDYSGSWACSRCHFRSLVGAFLYCEMCGAPRLLLPCWESRVGSLDAPVIIDDEDDEEEGNAPYDKDDAMVII</sequence>
<feature type="domain" description="WLM" evidence="6">
    <location>
        <begin position="264"/>
        <end position="464"/>
    </location>
</feature>
<dbReference type="OrthoDB" id="261960at2759"/>
<keyword evidence="8" id="KW-1185">Reference proteome</keyword>